<sequence length="147" mass="16554">MSSLESQSESRKARLAQLRNLKNKKDSSNQNDNVQSILSGRNFDTESRAPKLGFSNPPTMEISDGAGGVETVELASSKLEQEALADLKAKSGKQIDLEMLQPKRANWDLKRDLEPKLQILEDRTHNAIIQNVRERLQKERQAQPSED</sequence>
<gene>
    <name evidence="2" type="ORF">BN980_GECA06s03794g</name>
</gene>
<accession>A0A0J9XB35</accession>
<reference evidence="2" key="1">
    <citation type="submission" date="2014-03" db="EMBL/GenBank/DDBJ databases">
        <authorList>
            <person name="Casaregola S."/>
        </authorList>
    </citation>
    <scope>NUCLEOTIDE SEQUENCE [LARGE SCALE GENOMIC DNA]</scope>
    <source>
        <strain evidence="2">CLIB 918</strain>
    </source>
</reference>
<organism evidence="2 3">
    <name type="scientific">Geotrichum candidum</name>
    <name type="common">Oospora lactis</name>
    <name type="synonym">Dipodascus geotrichum</name>
    <dbReference type="NCBI Taxonomy" id="1173061"/>
    <lineage>
        <taxon>Eukaryota</taxon>
        <taxon>Fungi</taxon>
        <taxon>Dikarya</taxon>
        <taxon>Ascomycota</taxon>
        <taxon>Saccharomycotina</taxon>
        <taxon>Dipodascomycetes</taxon>
        <taxon>Dipodascales</taxon>
        <taxon>Dipodascaceae</taxon>
        <taxon>Geotrichum</taxon>
    </lineage>
</organism>
<dbReference type="EMBL" id="CCBN010000006">
    <property type="protein sequence ID" value="CDO54044.1"/>
    <property type="molecule type" value="Genomic_DNA"/>
</dbReference>
<dbReference type="Proteomes" id="UP000242525">
    <property type="component" value="Unassembled WGS sequence"/>
</dbReference>
<evidence type="ECO:0000313" key="2">
    <source>
        <dbReference type="EMBL" id="CDO54044.1"/>
    </source>
</evidence>
<dbReference type="GO" id="GO:0071014">
    <property type="term" value="C:post-mRNA release spliceosomal complex"/>
    <property type="evidence" value="ECO:0007669"/>
    <property type="project" value="TreeGrafter"/>
</dbReference>
<protein>
    <submittedName>
        <fullName evidence="2">Uncharacterized protein</fullName>
    </submittedName>
</protein>
<dbReference type="InterPro" id="IPR013169">
    <property type="entry name" value="mRNA_splic_Cwf18-like"/>
</dbReference>
<name>A0A0J9XB35_GEOCN</name>
<dbReference type="Pfam" id="PF08315">
    <property type="entry name" value="cwf18"/>
    <property type="match status" value="1"/>
</dbReference>
<evidence type="ECO:0000313" key="3">
    <source>
        <dbReference type="Proteomes" id="UP000242525"/>
    </source>
</evidence>
<dbReference type="STRING" id="1173061.A0A0J9XB35"/>
<comment type="caution">
    <text evidence="2">The sequence shown here is derived from an EMBL/GenBank/DDBJ whole genome shotgun (WGS) entry which is preliminary data.</text>
</comment>
<dbReference type="GO" id="GO:0005684">
    <property type="term" value="C:U2-type spliceosomal complex"/>
    <property type="evidence" value="ECO:0007669"/>
    <property type="project" value="TreeGrafter"/>
</dbReference>
<feature type="region of interest" description="Disordered" evidence="1">
    <location>
        <begin position="1"/>
        <end position="65"/>
    </location>
</feature>
<dbReference type="PANTHER" id="PTHR31551:SF1">
    <property type="entry name" value="COILED-COIL DOMAIN-CONTAINING PROTEIN 12"/>
    <property type="match status" value="1"/>
</dbReference>
<dbReference type="OrthoDB" id="10261348at2759"/>
<proteinExistence type="predicted"/>
<dbReference type="AlphaFoldDB" id="A0A0J9XB35"/>
<keyword evidence="3" id="KW-1185">Reference proteome</keyword>
<evidence type="ECO:0000256" key="1">
    <source>
        <dbReference type="SAM" id="MobiDB-lite"/>
    </source>
</evidence>
<dbReference type="PANTHER" id="PTHR31551">
    <property type="entry name" value="PRE-MRNA-SPLICING FACTOR CWF18"/>
    <property type="match status" value="1"/>
</dbReference>